<protein>
    <submittedName>
        <fullName evidence="4">SgrR family transcriptional regulator</fullName>
    </submittedName>
</protein>
<sequence>MDTSSTHYLCLAAALAPASNLQQPIPVTIEQLTGILCCTPRNVKFILRKLEEQHFITWVPGRGRGHRSLLTFSRHVDEVLEESFQELVSKGRIKPAIDLIGQYQVNEPLKERLLAVLDKQMGFWSEPGSTSGQEVLRISRNRSMEKLDPAIVYTAFETYLLGHICSTLITYDAEAGVFLPGLAHTWEVNESSTSYLFYLRKGVRFHHGRMMTSRDVQGTLQRLNDLASPVIGHFKDICHVELESDYRIRFDLVQPNLFFLHLFSSIYMSILPFDVDFTQHPVGTGPYQVLNLSKDELVLGAYDLYYGIRPLLDRVEIWYLPHLASSVRQYQLTDASTSPGNTPITEEDQSHSIDYPAVGCRYILFNFQREGVHHHPAVRQALRILYHPPAMIRELGGNRIMPASSFLPWWSSRHPFPEGLPQEAQALLQAAGYKGEVLKLAFRVQKEDQEEALWLQERCRRIGLQLELYAFTDYDRPDIMSHADLLIAEEVLEDDWQWGMINYFRNESNYLHGLLQDSQKLTLTWLLEPFARLAAEERAALLDLGESKLRDNCWVLYGCHLNKKAQLSQNLLGLQPGSFGFLDISKLWVKSGFQ</sequence>
<evidence type="ECO:0000259" key="3">
    <source>
        <dbReference type="Pfam" id="PF12793"/>
    </source>
</evidence>
<accession>A0ABX2DVY0</accession>
<name>A0ABX2DVY0_9BACL</name>
<dbReference type="Gene3D" id="3.40.190.10">
    <property type="entry name" value="Periplasmic binding protein-like II"/>
    <property type="match status" value="1"/>
</dbReference>
<dbReference type="InterPro" id="IPR000914">
    <property type="entry name" value="SBP_5_dom"/>
</dbReference>
<keyword evidence="1" id="KW-0238">DNA-binding</keyword>
<dbReference type="InterPro" id="IPR039424">
    <property type="entry name" value="SBP_5"/>
</dbReference>
<dbReference type="InterPro" id="IPR025370">
    <property type="entry name" value="SgrR_HTH_N"/>
</dbReference>
<evidence type="ECO:0000313" key="4">
    <source>
        <dbReference type="EMBL" id="NQX47586.1"/>
    </source>
</evidence>
<keyword evidence="5" id="KW-1185">Reference proteome</keyword>
<evidence type="ECO:0000256" key="1">
    <source>
        <dbReference type="ARBA" id="ARBA00023125"/>
    </source>
</evidence>
<feature type="domain" description="Solute-binding protein family 5" evidence="2">
    <location>
        <begin position="180"/>
        <end position="470"/>
    </location>
</feature>
<feature type="domain" description="Transcriptional regulator SgrR N-terminal HTH" evidence="3">
    <location>
        <begin position="22"/>
        <end position="111"/>
    </location>
</feature>
<comment type="caution">
    <text evidence="4">The sequence shown here is derived from an EMBL/GenBank/DDBJ whole genome shotgun (WGS) entry which is preliminary data.</text>
</comment>
<dbReference type="Pfam" id="PF00496">
    <property type="entry name" value="SBP_bac_5"/>
    <property type="match status" value="1"/>
</dbReference>
<evidence type="ECO:0000259" key="2">
    <source>
        <dbReference type="Pfam" id="PF00496"/>
    </source>
</evidence>
<dbReference type="SUPFAM" id="SSF53850">
    <property type="entry name" value="Periplasmic binding protein-like II"/>
    <property type="match status" value="1"/>
</dbReference>
<evidence type="ECO:0000313" key="5">
    <source>
        <dbReference type="Proteomes" id="UP000711047"/>
    </source>
</evidence>
<dbReference type="Proteomes" id="UP000711047">
    <property type="component" value="Unassembled WGS sequence"/>
</dbReference>
<dbReference type="Gene3D" id="3.10.105.10">
    <property type="entry name" value="Dipeptide-binding Protein, Domain 3"/>
    <property type="match status" value="1"/>
</dbReference>
<dbReference type="EMBL" id="JABMKX010000011">
    <property type="protein sequence ID" value="NQX47586.1"/>
    <property type="molecule type" value="Genomic_DNA"/>
</dbReference>
<dbReference type="RefSeq" id="WP_173136932.1">
    <property type="nucleotide sequence ID" value="NZ_JABMKX010000011.1"/>
</dbReference>
<dbReference type="Pfam" id="PF12793">
    <property type="entry name" value="SgrR_N"/>
    <property type="match status" value="1"/>
</dbReference>
<dbReference type="PANTHER" id="PTHR30290:SF72">
    <property type="entry name" value="HTH-TYPE TRANSCRIPTIONAL REGULATOR SGRR"/>
    <property type="match status" value="1"/>
</dbReference>
<reference evidence="4 5" key="1">
    <citation type="submission" date="2020-05" db="EMBL/GenBank/DDBJ databases">
        <title>Paenibacillus glebae, sp. nov., Paenibacillus humi sp. nov., Paenibacillus pedi sp. nov., Paenibacillus terrestris sp. nov. and Paenibacillus terricola sp. nov., isolated from a forest top soil sample.</title>
        <authorList>
            <person name="Qi S."/>
            <person name="Carlier A."/>
            <person name="Cnockaert M."/>
            <person name="Vandamme P."/>
        </authorList>
    </citation>
    <scope>NUCLEOTIDE SEQUENCE [LARGE SCALE GENOMIC DNA]</scope>
    <source>
        <strain evidence="4 5">LMG 29502</strain>
    </source>
</reference>
<organism evidence="4 5">
    <name type="scientific">Paenibacillus tritici</name>
    <dbReference type="NCBI Taxonomy" id="1873425"/>
    <lineage>
        <taxon>Bacteria</taxon>
        <taxon>Bacillati</taxon>
        <taxon>Bacillota</taxon>
        <taxon>Bacilli</taxon>
        <taxon>Bacillales</taxon>
        <taxon>Paenibacillaceae</taxon>
        <taxon>Paenibacillus</taxon>
    </lineage>
</organism>
<proteinExistence type="predicted"/>
<dbReference type="PANTHER" id="PTHR30290">
    <property type="entry name" value="PERIPLASMIC BINDING COMPONENT OF ABC TRANSPORTER"/>
    <property type="match status" value="1"/>
</dbReference>
<gene>
    <name evidence="4" type="ORF">HQN87_19885</name>
</gene>